<dbReference type="InterPro" id="IPR011050">
    <property type="entry name" value="Pectin_lyase_fold/virulence"/>
</dbReference>
<dbReference type="EMBL" id="SJPV01000002">
    <property type="protein sequence ID" value="TWU40408.1"/>
    <property type="molecule type" value="Genomic_DNA"/>
</dbReference>
<proteinExistence type="predicted"/>
<dbReference type="GO" id="GO:0004553">
    <property type="term" value="F:hydrolase activity, hydrolyzing O-glycosyl compounds"/>
    <property type="evidence" value="ECO:0007669"/>
    <property type="project" value="InterPro"/>
</dbReference>
<dbReference type="InterPro" id="IPR006626">
    <property type="entry name" value="PbH1"/>
</dbReference>
<gene>
    <name evidence="1" type="ORF">Poly41_12400</name>
</gene>
<name>A0A5C6DUM1_9BACT</name>
<dbReference type="Pfam" id="PF00404">
    <property type="entry name" value="Dockerin_1"/>
    <property type="match status" value="1"/>
</dbReference>
<dbReference type="PANTHER" id="PTHR11319">
    <property type="entry name" value="G PROTEIN-COUPLED RECEPTOR-RELATED"/>
    <property type="match status" value="1"/>
</dbReference>
<evidence type="ECO:0000313" key="2">
    <source>
        <dbReference type="Proteomes" id="UP000319143"/>
    </source>
</evidence>
<dbReference type="AlphaFoldDB" id="A0A5C6DUM1"/>
<dbReference type="SUPFAM" id="SSF51126">
    <property type="entry name" value="Pectin lyase-like"/>
    <property type="match status" value="2"/>
</dbReference>
<sequence>MLAGDRLFEDALPFGATELISRPAEAEMLPPFVVTTTNDELDNHPLDDGGIDLSLREAIELANLNPGIDTIQFDPDLFGEGSLETQTIDLILGELSIRDDLKIEGPGARRLTIDAHGLARIFEINDFVVGTQLEVEINDMTLTRGLAGGIGTNANGGAIFSLENVTIRRSRVTGNVAASLGGGIYSSTLGSITIENCTIDNNLASTGGGMVVGGVATIHQSTISSNHAAAGAGGILHFTGTGTISNSTITGNTAVTDGGGIVSAEATTELVSAIVAGNSAGNDNDLHSLRGTFDGRHNLIGDPDSAGGLVHGTRNNLVGEASNGTRVPIDIATVLAPLSYQGGDAPTHRLVVGSAAVDAGTLVDTAGAATDQRGSGYFRDDGNGVDIGAYERQTANDLVAVVTTSSDEFDATPFSSNNLELSLREAVVGANAVAGQFVIRFANSVTDPMRLDRGEIVISDELIIEGNGTEQTIVDGNGLSRVFNLPDTNPFFKLANLSIEGGNADNGAAIFAVDAHLELSDVILHDNQASNRGGAIFQQLGSLTMSGTRIEGNVAGVSGAGVSCGDVDVTLVQSTVSNNTSGIRGGFQVTTSPGLVQFFAATTDGTSTVDGFMVDAGTLLVLGTQADETFDLGGPAELFRDSAGVTFDGDGGANTLRFRDAATPTDVTGAVFAASRFGTILLAAGGSQTLVIDSNAIDQLSPINRVVQVGGSINASMEFTDPADWQMGPPQIRNGVFLRTVVSQVDSTSRTIEAGLPNPWQNLVRKHDVNNDRQVTANDALQVINELKARDYSVANGLLTPPINVTPWPNQYFDVSGDNHVSALDALMVINLLAEPSLAGGGESEPIAAALWLEDAWAKNRYR</sequence>
<dbReference type="SUPFAM" id="SSF63446">
    <property type="entry name" value="Type I dockerin domain"/>
    <property type="match status" value="1"/>
</dbReference>
<dbReference type="InterPro" id="IPR059226">
    <property type="entry name" value="Choice_anch_Q_dom"/>
</dbReference>
<accession>A0A5C6DUM1</accession>
<protein>
    <submittedName>
        <fullName evidence="1">Dockerin type I repeat protein</fullName>
    </submittedName>
</protein>
<evidence type="ECO:0000313" key="1">
    <source>
        <dbReference type="EMBL" id="TWU40408.1"/>
    </source>
</evidence>
<dbReference type="GO" id="GO:0000272">
    <property type="term" value="P:polysaccharide catabolic process"/>
    <property type="evidence" value="ECO:0007669"/>
    <property type="project" value="InterPro"/>
</dbReference>
<comment type="caution">
    <text evidence="1">The sequence shown here is derived from an EMBL/GenBank/DDBJ whole genome shotgun (WGS) entry which is preliminary data.</text>
</comment>
<dbReference type="SMART" id="SM00710">
    <property type="entry name" value="PbH1"/>
    <property type="match status" value="4"/>
</dbReference>
<keyword evidence="2" id="KW-1185">Reference proteome</keyword>
<dbReference type="InterPro" id="IPR036439">
    <property type="entry name" value="Dockerin_dom_sf"/>
</dbReference>
<organism evidence="1 2">
    <name type="scientific">Novipirellula artificiosorum</name>
    <dbReference type="NCBI Taxonomy" id="2528016"/>
    <lineage>
        <taxon>Bacteria</taxon>
        <taxon>Pseudomonadati</taxon>
        <taxon>Planctomycetota</taxon>
        <taxon>Planctomycetia</taxon>
        <taxon>Pirellulales</taxon>
        <taxon>Pirellulaceae</taxon>
        <taxon>Novipirellula</taxon>
    </lineage>
</organism>
<dbReference type="Gene3D" id="1.10.1330.10">
    <property type="entry name" value="Dockerin domain"/>
    <property type="match status" value="1"/>
</dbReference>
<reference evidence="1 2" key="1">
    <citation type="submission" date="2019-02" db="EMBL/GenBank/DDBJ databases">
        <title>Deep-cultivation of Planctomycetes and their phenomic and genomic characterization uncovers novel biology.</title>
        <authorList>
            <person name="Wiegand S."/>
            <person name="Jogler M."/>
            <person name="Boedeker C."/>
            <person name="Pinto D."/>
            <person name="Vollmers J."/>
            <person name="Rivas-Marin E."/>
            <person name="Kohn T."/>
            <person name="Peeters S.H."/>
            <person name="Heuer A."/>
            <person name="Rast P."/>
            <person name="Oberbeckmann S."/>
            <person name="Bunk B."/>
            <person name="Jeske O."/>
            <person name="Meyerdierks A."/>
            <person name="Storesund J.E."/>
            <person name="Kallscheuer N."/>
            <person name="Luecker S."/>
            <person name="Lage O.M."/>
            <person name="Pohl T."/>
            <person name="Merkel B.J."/>
            <person name="Hornburger P."/>
            <person name="Mueller R.-W."/>
            <person name="Bruemmer F."/>
            <person name="Labrenz M."/>
            <person name="Spormann A.M."/>
            <person name="Op Den Camp H."/>
            <person name="Overmann J."/>
            <person name="Amann R."/>
            <person name="Jetten M.S.M."/>
            <person name="Mascher T."/>
            <person name="Medema M.H."/>
            <person name="Devos D.P."/>
            <person name="Kaster A.-K."/>
            <person name="Ovreas L."/>
            <person name="Rohde M."/>
            <person name="Galperin M.Y."/>
            <person name="Jogler C."/>
        </authorList>
    </citation>
    <scope>NUCLEOTIDE SEQUENCE [LARGE SCALE GENOMIC DNA]</scope>
    <source>
        <strain evidence="1 2">Poly41</strain>
    </source>
</reference>
<dbReference type="Proteomes" id="UP000319143">
    <property type="component" value="Unassembled WGS sequence"/>
</dbReference>
<dbReference type="PANTHER" id="PTHR11319:SF35">
    <property type="entry name" value="OUTER MEMBRANE PROTEIN PMPC-RELATED"/>
    <property type="match status" value="1"/>
</dbReference>
<dbReference type="InterPro" id="IPR002105">
    <property type="entry name" value="Dockerin_1_rpt"/>
</dbReference>
<dbReference type="NCBIfam" id="NF041518">
    <property type="entry name" value="choice_anch_Q"/>
    <property type="match status" value="1"/>
</dbReference>